<feature type="domain" description="Transcription elongation factor GreA/GreB N-terminal" evidence="7">
    <location>
        <begin position="29"/>
        <end position="99"/>
    </location>
</feature>
<keyword evidence="1 4" id="KW-0805">Transcription regulation</keyword>
<dbReference type="SUPFAM" id="SSF54534">
    <property type="entry name" value="FKBP-like"/>
    <property type="match status" value="1"/>
</dbReference>
<evidence type="ECO:0000313" key="9">
    <source>
        <dbReference type="Proteomes" id="UP001165395"/>
    </source>
</evidence>
<keyword evidence="3 4" id="KW-0804">Transcription</keyword>
<feature type="domain" description="Transcription elongation factor GreA/GreB C-terminal" evidence="6">
    <location>
        <begin position="106"/>
        <end position="180"/>
    </location>
</feature>
<dbReference type="GO" id="GO:0003746">
    <property type="term" value="F:translation elongation factor activity"/>
    <property type="evidence" value="ECO:0007669"/>
    <property type="project" value="UniProtKB-KW"/>
</dbReference>
<dbReference type="PROSITE" id="PS00829">
    <property type="entry name" value="GREAB_1"/>
    <property type="match status" value="1"/>
</dbReference>
<name>A0ABS8D5A5_9NEIS</name>
<keyword evidence="2 4" id="KW-0238">DNA-binding</keyword>
<dbReference type="InterPro" id="IPR036805">
    <property type="entry name" value="Tscrpt_elong_fac_GreA/B_N_sf"/>
</dbReference>
<dbReference type="InterPro" id="IPR001437">
    <property type="entry name" value="Tscrpt_elong_fac_GreA/B_C"/>
</dbReference>
<dbReference type="Gene3D" id="3.10.50.30">
    <property type="entry name" value="Transcription elongation factor, GreA/GreB, C-terminal domain"/>
    <property type="match status" value="1"/>
</dbReference>
<dbReference type="InterPro" id="IPR028624">
    <property type="entry name" value="Tscrpt_elong_fac_GreA/B"/>
</dbReference>
<comment type="function">
    <text evidence="4">Necessary for efficient RNA polymerase transcription elongation past template-encoded arresting sites. The arresting sites in DNA have the property of trapping a certain fraction of elongating RNA polymerases that pass through, resulting in locked ternary complexes. Cleavage of the nascent transcript by cleavage factors such as GreA or GreB allows the resumption of elongation from the new 3'terminus. GreB releases sequences of up to 9 nucleotides in length.</text>
</comment>
<keyword evidence="8" id="KW-0251">Elongation factor</keyword>
<evidence type="ECO:0000256" key="5">
    <source>
        <dbReference type="SAM" id="MobiDB-lite"/>
    </source>
</evidence>
<sequence>MSKAFTKETDQDDDDLPAGVPPIPPGSKNYMTPKGHRRMLDELRHLVSTERPELVNIVSWAASNGDRSENGDYIYGKRKLREIDRRIRFLTKRLETAEVVDTERKDTDQVFFGATVTFNRDGGDDETISIVGLDEINPAKGYVSWISPIARTLTKAREGDTVILQTPEGPQELDIVLVEYKELD</sequence>
<evidence type="ECO:0000259" key="6">
    <source>
        <dbReference type="Pfam" id="PF01272"/>
    </source>
</evidence>
<reference evidence="8" key="1">
    <citation type="submission" date="2021-10" db="EMBL/GenBank/DDBJ databases">
        <title>The complete genome sequence of Leeia sp. TBRC 13508.</title>
        <authorList>
            <person name="Charoenyingcharoen P."/>
            <person name="Yukphan P."/>
        </authorList>
    </citation>
    <scope>NUCLEOTIDE SEQUENCE</scope>
    <source>
        <strain evidence="8">TBRC 13508</strain>
    </source>
</reference>
<dbReference type="Pfam" id="PF03449">
    <property type="entry name" value="GreA_GreB_N"/>
    <property type="match status" value="1"/>
</dbReference>
<dbReference type="PANTHER" id="PTHR30437">
    <property type="entry name" value="TRANSCRIPTION ELONGATION FACTOR GREA"/>
    <property type="match status" value="1"/>
</dbReference>
<dbReference type="NCBIfam" id="NF002506">
    <property type="entry name" value="PRK01885.1"/>
    <property type="match status" value="1"/>
</dbReference>
<evidence type="ECO:0000256" key="3">
    <source>
        <dbReference type="ARBA" id="ARBA00023163"/>
    </source>
</evidence>
<dbReference type="Gene3D" id="1.10.287.180">
    <property type="entry name" value="Transcription elongation factor, GreA/GreB, N-terminal domain"/>
    <property type="match status" value="1"/>
</dbReference>
<dbReference type="InterPro" id="IPR022691">
    <property type="entry name" value="Tscrpt_elong_fac_GreA/B_N"/>
</dbReference>
<dbReference type="EMBL" id="JAJBZT010000003">
    <property type="protein sequence ID" value="MCB6183312.1"/>
    <property type="molecule type" value="Genomic_DNA"/>
</dbReference>
<dbReference type="NCBIfam" id="TIGR01461">
    <property type="entry name" value="greB"/>
    <property type="match status" value="1"/>
</dbReference>
<dbReference type="InterPro" id="IPR006358">
    <property type="entry name" value="Tscrpt_elong_fac_GreB"/>
</dbReference>
<protein>
    <recommendedName>
        <fullName evidence="4">Transcription elongation factor GreB</fullName>
    </recommendedName>
    <alternativeName>
        <fullName evidence="4">Transcript cleavage factor GreB</fullName>
    </alternativeName>
</protein>
<evidence type="ECO:0000313" key="8">
    <source>
        <dbReference type="EMBL" id="MCB6183312.1"/>
    </source>
</evidence>
<dbReference type="InterPro" id="IPR023459">
    <property type="entry name" value="Tscrpt_elong_fac_GreA/B_fam"/>
</dbReference>
<keyword evidence="9" id="KW-1185">Reference proteome</keyword>
<proteinExistence type="inferred from homology"/>
<dbReference type="RefSeq" id="WP_227179955.1">
    <property type="nucleotide sequence ID" value="NZ_JAJBZT010000003.1"/>
</dbReference>
<comment type="similarity">
    <text evidence="4">Belongs to the GreA/GreB family. GreB subfamily.</text>
</comment>
<evidence type="ECO:0000256" key="1">
    <source>
        <dbReference type="ARBA" id="ARBA00023015"/>
    </source>
</evidence>
<evidence type="ECO:0000256" key="2">
    <source>
        <dbReference type="ARBA" id="ARBA00023125"/>
    </source>
</evidence>
<dbReference type="SUPFAM" id="SSF46557">
    <property type="entry name" value="GreA transcript cleavage protein, N-terminal domain"/>
    <property type="match status" value="1"/>
</dbReference>
<accession>A0ABS8D5A5</accession>
<dbReference type="Pfam" id="PF01272">
    <property type="entry name" value="GreA_GreB"/>
    <property type="match status" value="1"/>
</dbReference>
<evidence type="ECO:0000256" key="4">
    <source>
        <dbReference type="HAMAP-Rule" id="MF_00930"/>
    </source>
</evidence>
<dbReference type="Proteomes" id="UP001165395">
    <property type="component" value="Unassembled WGS sequence"/>
</dbReference>
<feature type="region of interest" description="Disordered" evidence="5">
    <location>
        <begin position="1"/>
        <end position="33"/>
    </location>
</feature>
<keyword evidence="8" id="KW-0648">Protein biosynthesis</keyword>
<dbReference type="HAMAP" id="MF_00930">
    <property type="entry name" value="GreB"/>
    <property type="match status" value="1"/>
</dbReference>
<evidence type="ECO:0000259" key="7">
    <source>
        <dbReference type="Pfam" id="PF03449"/>
    </source>
</evidence>
<gene>
    <name evidence="4 8" type="primary">greB</name>
    <name evidence="8" type="ORF">LIN78_07115</name>
</gene>
<dbReference type="HAMAP" id="MF_00105">
    <property type="entry name" value="GreA_GreB"/>
    <property type="match status" value="1"/>
</dbReference>
<dbReference type="InterPro" id="IPR018151">
    <property type="entry name" value="TF_GreA/GreB_CS"/>
</dbReference>
<dbReference type="InterPro" id="IPR036953">
    <property type="entry name" value="GreA/GreB_C_sf"/>
</dbReference>
<dbReference type="PIRSF" id="PIRSF006092">
    <property type="entry name" value="GreA_GreB"/>
    <property type="match status" value="1"/>
</dbReference>
<organism evidence="8 9">
    <name type="scientific">Leeia speluncae</name>
    <dbReference type="NCBI Taxonomy" id="2884804"/>
    <lineage>
        <taxon>Bacteria</taxon>
        <taxon>Pseudomonadati</taxon>
        <taxon>Pseudomonadota</taxon>
        <taxon>Betaproteobacteria</taxon>
        <taxon>Neisseriales</taxon>
        <taxon>Leeiaceae</taxon>
        <taxon>Leeia</taxon>
    </lineage>
</organism>
<comment type="caution">
    <text evidence="8">The sequence shown here is derived from an EMBL/GenBank/DDBJ whole genome shotgun (WGS) entry which is preliminary data.</text>
</comment>
<dbReference type="PANTHER" id="PTHR30437:SF6">
    <property type="entry name" value="TRANSCRIPTION ELONGATION FACTOR GREB"/>
    <property type="match status" value="1"/>
</dbReference>